<dbReference type="Gene3D" id="3.40.720.10">
    <property type="entry name" value="Alkaline Phosphatase, subunit A"/>
    <property type="match status" value="2"/>
</dbReference>
<gene>
    <name evidence="3" type="ORF">WS70_09610</name>
</gene>
<proteinExistence type="predicted"/>
<evidence type="ECO:0000313" key="3">
    <source>
        <dbReference type="EMBL" id="AOJ02045.1"/>
    </source>
</evidence>
<dbReference type="Pfam" id="PF04185">
    <property type="entry name" value="Phosphoesterase"/>
    <property type="match status" value="1"/>
</dbReference>
<dbReference type="PANTHER" id="PTHR31956:SF1">
    <property type="entry name" value="NON-SPECIFIC PHOSPHOLIPASE C1"/>
    <property type="match status" value="1"/>
</dbReference>
<keyword evidence="1" id="KW-0378">Hydrolase</keyword>
<dbReference type="GO" id="GO:0009395">
    <property type="term" value="P:phospholipid catabolic process"/>
    <property type="evidence" value="ECO:0007669"/>
    <property type="project" value="TreeGrafter"/>
</dbReference>
<reference evidence="3 4" key="1">
    <citation type="submission" date="2015-12" db="EMBL/GenBank/DDBJ databases">
        <title>Diversity of Burkholderia near neighbor genomes.</title>
        <authorList>
            <person name="Sahl J."/>
            <person name="Wagner D."/>
            <person name="Keim P."/>
        </authorList>
    </citation>
    <scope>NUCLEOTIDE SEQUENCE [LARGE SCALE GENOMIC DNA]</scope>
    <source>
        <strain evidence="3 4">BDU6</strain>
    </source>
</reference>
<dbReference type="InterPro" id="IPR007312">
    <property type="entry name" value="Phosphoesterase"/>
</dbReference>
<name>A0A1B4FEC1_9BURK</name>
<dbReference type="InterPro" id="IPR017850">
    <property type="entry name" value="Alkaline_phosphatase_core_sf"/>
</dbReference>
<dbReference type="EMBL" id="CP013386">
    <property type="protein sequence ID" value="AOJ02045.1"/>
    <property type="molecule type" value="Genomic_DNA"/>
</dbReference>
<evidence type="ECO:0000313" key="4">
    <source>
        <dbReference type="Proteomes" id="UP000062519"/>
    </source>
</evidence>
<dbReference type="GO" id="GO:0042578">
    <property type="term" value="F:phosphoric ester hydrolase activity"/>
    <property type="evidence" value="ECO:0007669"/>
    <property type="project" value="UniProtKB-ARBA"/>
</dbReference>
<dbReference type="PANTHER" id="PTHR31956">
    <property type="entry name" value="NON-SPECIFIC PHOSPHOLIPASE C4-RELATED"/>
    <property type="match status" value="1"/>
</dbReference>
<dbReference type="SUPFAM" id="SSF53649">
    <property type="entry name" value="Alkaline phosphatase-like"/>
    <property type="match status" value="1"/>
</dbReference>
<sequence>MANQLKRIEHVVHLMLENRSFDQMLGFLYSDNGNRSPAGQPFDGLTGNESNPDDLGRPVGVYRIRATDPHPYLMPGADPGEGFQNTNYQLFSDDNPAPGAVPTNQGFVVNFKSAIATDQSRHEKDALPGTTAAQIMGMYTPELLPVLSGLAKGYAVCDRWFASAPTMTMPNRAFALAGTSQGHLDDHVKIFTCPSIFGRLSDQRVDWAIFGYNRDPLTRHDFPDTQNADDSHFGHFRDFQTRAANGTLPAFTFLEPSWDANGNSQHPNYDVSAGEQLIHDVYYTLRNGPAWNSTLLIVTYDEHGGNYDHVPPPSGATPPGDGTVGEFGFDFTRFGVRVPAVLVSPLIAAGTVFRSAAGTIDHASVLKTISERFGTAPLTARDQAAPSLGDVLTLATPRAAADDPLSGVTAPVSTLPHPNAAKPSRLDKLHAARIAALPLRNEKGHYEEAEAPLESTAELSNFIRDRGAAWSQHRQRQQQRLQQRQPPQRKRRR</sequence>
<dbReference type="KEGG" id="buu:WS70_09610"/>
<dbReference type="Proteomes" id="UP000062519">
    <property type="component" value="Chromosome 1"/>
</dbReference>
<dbReference type="RefSeq" id="WP_059469523.1">
    <property type="nucleotide sequence ID" value="NZ_CP013386.1"/>
</dbReference>
<keyword evidence="4" id="KW-1185">Reference proteome</keyword>
<evidence type="ECO:0000256" key="2">
    <source>
        <dbReference type="SAM" id="MobiDB-lite"/>
    </source>
</evidence>
<feature type="region of interest" description="Disordered" evidence="2">
    <location>
        <begin position="464"/>
        <end position="493"/>
    </location>
</feature>
<protein>
    <submittedName>
        <fullName evidence="3">Phosphoesterase</fullName>
    </submittedName>
</protein>
<organism evidence="3 4">
    <name type="scientific">Burkholderia mayonis</name>
    <dbReference type="NCBI Taxonomy" id="1385591"/>
    <lineage>
        <taxon>Bacteria</taxon>
        <taxon>Pseudomonadati</taxon>
        <taxon>Pseudomonadota</taxon>
        <taxon>Betaproteobacteria</taxon>
        <taxon>Burkholderiales</taxon>
        <taxon>Burkholderiaceae</taxon>
        <taxon>Burkholderia</taxon>
        <taxon>pseudomallei group</taxon>
    </lineage>
</organism>
<evidence type="ECO:0000256" key="1">
    <source>
        <dbReference type="ARBA" id="ARBA00022801"/>
    </source>
</evidence>
<dbReference type="CDD" id="cd16013">
    <property type="entry name" value="AcpA"/>
    <property type="match status" value="1"/>
</dbReference>
<dbReference type="AlphaFoldDB" id="A0A1B4FEC1"/>
<accession>A0A1B4FEC1</accession>